<keyword evidence="1" id="KW-0472">Membrane</keyword>
<feature type="transmembrane region" description="Helical" evidence="1">
    <location>
        <begin position="6"/>
        <end position="29"/>
    </location>
</feature>
<dbReference type="OrthoDB" id="3048152at2759"/>
<comment type="caution">
    <text evidence="2">The sequence shown here is derived from an EMBL/GenBank/DDBJ whole genome shotgun (WGS) entry which is preliminary data.</text>
</comment>
<gene>
    <name evidence="2" type="ORF">D9611_001348</name>
</gene>
<evidence type="ECO:0000256" key="1">
    <source>
        <dbReference type="SAM" id="Phobius"/>
    </source>
</evidence>
<protein>
    <submittedName>
        <fullName evidence="2">Uncharacterized protein</fullName>
    </submittedName>
</protein>
<evidence type="ECO:0000313" key="2">
    <source>
        <dbReference type="EMBL" id="KAF5342565.1"/>
    </source>
</evidence>
<sequence length="87" mass="9639">MYDDILGPILVAYGSGVFLFGVLTLQTLFYYRLLELAHTSVSFVIVYKCMISYSGGLRGFEQSQPFFSANGILAVLIAAVVQVCREF</sequence>
<evidence type="ECO:0000313" key="3">
    <source>
        <dbReference type="Proteomes" id="UP000541558"/>
    </source>
</evidence>
<keyword evidence="1" id="KW-1133">Transmembrane helix</keyword>
<dbReference type="EMBL" id="JAACJK010000001">
    <property type="protein sequence ID" value="KAF5342565.1"/>
    <property type="molecule type" value="Genomic_DNA"/>
</dbReference>
<dbReference type="AlphaFoldDB" id="A0A8H5FMF5"/>
<feature type="transmembrane region" description="Helical" evidence="1">
    <location>
        <begin position="66"/>
        <end position="84"/>
    </location>
</feature>
<proteinExistence type="predicted"/>
<keyword evidence="3" id="KW-1185">Reference proteome</keyword>
<name>A0A8H5FMF5_9AGAR</name>
<keyword evidence="1" id="KW-0812">Transmembrane</keyword>
<dbReference type="Proteomes" id="UP000541558">
    <property type="component" value="Unassembled WGS sequence"/>
</dbReference>
<organism evidence="2 3">
    <name type="scientific">Ephemerocybe angulata</name>
    <dbReference type="NCBI Taxonomy" id="980116"/>
    <lineage>
        <taxon>Eukaryota</taxon>
        <taxon>Fungi</taxon>
        <taxon>Dikarya</taxon>
        <taxon>Basidiomycota</taxon>
        <taxon>Agaricomycotina</taxon>
        <taxon>Agaricomycetes</taxon>
        <taxon>Agaricomycetidae</taxon>
        <taxon>Agaricales</taxon>
        <taxon>Agaricineae</taxon>
        <taxon>Psathyrellaceae</taxon>
        <taxon>Ephemerocybe</taxon>
    </lineage>
</organism>
<reference evidence="2 3" key="1">
    <citation type="journal article" date="2020" name="ISME J.">
        <title>Uncovering the hidden diversity of litter-decomposition mechanisms in mushroom-forming fungi.</title>
        <authorList>
            <person name="Floudas D."/>
            <person name="Bentzer J."/>
            <person name="Ahren D."/>
            <person name="Johansson T."/>
            <person name="Persson P."/>
            <person name="Tunlid A."/>
        </authorList>
    </citation>
    <scope>NUCLEOTIDE SEQUENCE [LARGE SCALE GENOMIC DNA]</scope>
    <source>
        <strain evidence="2 3">CBS 175.51</strain>
    </source>
</reference>
<accession>A0A8H5FMF5</accession>